<dbReference type="PANTHER" id="PTHR10513:SF8">
    <property type="entry name" value="DEOXYGUANOSINE KINASE, MITOCHONDRIAL"/>
    <property type="match status" value="1"/>
</dbReference>
<accession>A6IAM9</accession>
<dbReference type="GO" id="GO:0016301">
    <property type="term" value="F:kinase activity"/>
    <property type="evidence" value="ECO:0007669"/>
    <property type="project" value="UniProtKB-KW"/>
</dbReference>
<dbReference type="EMBL" id="CH473957">
    <property type="protein sequence ID" value="EDL91147.1"/>
    <property type="molecule type" value="Genomic_DNA"/>
</dbReference>
<evidence type="ECO:0000313" key="3">
    <source>
        <dbReference type="Proteomes" id="UP000234681"/>
    </source>
</evidence>
<organism evidence="2 3">
    <name type="scientific">Rattus norvegicus</name>
    <name type="common">Rat</name>
    <dbReference type="NCBI Taxonomy" id="10116"/>
    <lineage>
        <taxon>Eukaryota</taxon>
        <taxon>Metazoa</taxon>
        <taxon>Chordata</taxon>
        <taxon>Craniata</taxon>
        <taxon>Vertebrata</taxon>
        <taxon>Euteleostomi</taxon>
        <taxon>Mammalia</taxon>
        <taxon>Eutheria</taxon>
        <taxon>Euarchontoglires</taxon>
        <taxon>Glires</taxon>
        <taxon>Rodentia</taxon>
        <taxon>Myomorpha</taxon>
        <taxon>Muroidea</taxon>
        <taxon>Muridae</taxon>
        <taxon>Murinae</taxon>
        <taxon>Rattus</taxon>
    </lineage>
</organism>
<feature type="domain" description="Deoxynucleoside kinase" evidence="1">
    <location>
        <begin position="41"/>
        <end position="148"/>
    </location>
</feature>
<dbReference type="PANTHER" id="PTHR10513">
    <property type="entry name" value="DEOXYNUCLEOSIDE KINASE"/>
    <property type="match status" value="1"/>
</dbReference>
<dbReference type="RGD" id="1304799">
    <property type="gene designation" value="Dguok"/>
</dbReference>
<dbReference type="InterPro" id="IPR050566">
    <property type="entry name" value="Deoxyribonucleoside_kinase"/>
</dbReference>
<evidence type="ECO:0000313" key="2">
    <source>
        <dbReference type="EMBL" id="EDL91147.1"/>
    </source>
</evidence>
<gene>
    <name evidence="4" type="primary">Dguok</name>
    <name evidence="2" type="synonym">Dguok_predicted</name>
    <name evidence="2" type="ORF">rCG_56110</name>
</gene>
<keyword evidence="2" id="KW-0418">Kinase</keyword>
<dbReference type="Proteomes" id="UP000234681">
    <property type="component" value="Chromosome 4"/>
</dbReference>
<keyword evidence="2" id="KW-0808">Transferase</keyword>
<name>A6IAM9_RAT</name>
<dbReference type="AGR" id="RGD:1304799"/>
<evidence type="ECO:0000313" key="4">
    <source>
        <dbReference type="RGD" id="1304799"/>
    </source>
</evidence>
<dbReference type="InterPro" id="IPR027417">
    <property type="entry name" value="P-loop_NTPase"/>
</dbReference>
<protein>
    <submittedName>
        <fullName evidence="2">Deoxyguanosine kinase (Predicted), isoform CRA_f</fullName>
    </submittedName>
</protein>
<dbReference type="Gene3D" id="3.40.50.300">
    <property type="entry name" value="P-loop containing nucleotide triphosphate hydrolases"/>
    <property type="match status" value="1"/>
</dbReference>
<reference evidence="3" key="1">
    <citation type="submission" date="2005-09" db="EMBL/GenBank/DDBJ databases">
        <authorList>
            <person name="Mural R.J."/>
            <person name="Li P.W."/>
            <person name="Adams M.D."/>
            <person name="Amanatides P.G."/>
            <person name="Baden-Tillson H."/>
            <person name="Barnstead M."/>
            <person name="Chin S.H."/>
            <person name="Dew I."/>
            <person name="Evans C.A."/>
            <person name="Ferriera S."/>
            <person name="Flanigan M."/>
            <person name="Fosler C."/>
            <person name="Glodek A."/>
            <person name="Gu Z."/>
            <person name="Holt R.A."/>
            <person name="Jennings D."/>
            <person name="Kraft C.L."/>
            <person name="Lu F."/>
            <person name="Nguyen T."/>
            <person name="Nusskern D.R."/>
            <person name="Pfannkoch C.M."/>
            <person name="Sitter C."/>
            <person name="Sutton G.G."/>
            <person name="Venter J.C."/>
            <person name="Wang Z."/>
            <person name="Woodage T."/>
            <person name="Zheng X.H."/>
            <person name="Zhong F."/>
        </authorList>
    </citation>
    <scope>NUCLEOTIDE SEQUENCE [LARGE SCALE GENOMIC DNA]</scope>
    <source>
        <strain>BN</strain>
        <strain evidence="3">Sprague-Dawley</strain>
    </source>
</reference>
<dbReference type="SUPFAM" id="SSF52540">
    <property type="entry name" value="P-loop containing nucleoside triphosphate hydrolases"/>
    <property type="match status" value="1"/>
</dbReference>
<dbReference type="AlphaFoldDB" id="A6IAM9"/>
<dbReference type="Pfam" id="PF01712">
    <property type="entry name" value="dNK"/>
    <property type="match status" value="1"/>
</dbReference>
<evidence type="ECO:0000259" key="1">
    <source>
        <dbReference type="Pfam" id="PF01712"/>
    </source>
</evidence>
<sequence>MAAGRFLLRRLRASFRSQPRNALVDAPRARGMHDGGGPRRLCIEGNIAVGKSTFVKLLTKTHPEWQVATEPIATWQNVQAAGTQKDSTSRRLGNLLDMMYQEPARWSYTFQTLSFMSRLKVQLEPTPGRLLQADTSVRVFERSVYSDSSRLSSRATPENTAVVPVP</sequence>
<proteinExistence type="predicted"/>
<dbReference type="InterPro" id="IPR031314">
    <property type="entry name" value="DNK_dom"/>
</dbReference>